<dbReference type="EMBL" id="CM055112">
    <property type="protein sequence ID" value="KAJ7517317.1"/>
    <property type="molecule type" value="Genomic_DNA"/>
</dbReference>
<name>A0ACC2AII9_DIPCM</name>
<evidence type="ECO:0000313" key="2">
    <source>
        <dbReference type="Proteomes" id="UP001162992"/>
    </source>
</evidence>
<protein>
    <submittedName>
        <fullName evidence="1">Uncharacterized protein</fullName>
    </submittedName>
</protein>
<proteinExistence type="predicted"/>
<organism evidence="1 2">
    <name type="scientific">Diphasiastrum complanatum</name>
    <name type="common">Issler's clubmoss</name>
    <name type="synonym">Lycopodium complanatum</name>
    <dbReference type="NCBI Taxonomy" id="34168"/>
    <lineage>
        <taxon>Eukaryota</taxon>
        <taxon>Viridiplantae</taxon>
        <taxon>Streptophyta</taxon>
        <taxon>Embryophyta</taxon>
        <taxon>Tracheophyta</taxon>
        <taxon>Lycopodiopsida</taxon>
        <taxon>Lycopodiales</taxon>
        <taxon>Lycopodiaceae</taxon>
        <taxon>Lycopodioideae</taxon>
        <taxon>Diphasiastrum</taxon>
    </lineage>
</organism>
<reference evidence="2" key="1">
    <citation type="journal article" date="2024" name="Proc. Natl. Acad. Sci. U.S.A.">
        <title>Extraordinary preservation of gene collinearity over three hundred million years revealed in homosporous lycophytes.</title>
        <authorList>
            <person name="Li C."/>
            <person name="Wickell D."/>
            <person name="Kuo L.Y."/>
            <person name="Chen X."/>
            <person name="Nie B."/>
            <person name="Liao X."/>
            <person name="Peng D."/>
            <person name="Ji J."/>
            <person name="Jenkins J."/>
            <person name="Williams M."/>
            <person name="Shu S."/>
            <person name="Plott C."/>
            <person name="Barry K."/>
            <person name="Rajasekar S."/>
            <person name="Grimwood J."/>
            <person name="Han X."/>
            <person name="Sun S."/>
            <person name="Hou Z."/>
            <person name="He W."/>
            <person name="Dai G."/>
            <person name="Sun C."/>
            <person name="Schmutz J."/>
            <person name="Leebens-Mack J.H."/>
            <person name="Li F.W."/>
            <person name="Wang L."/>
        </authorList>
    </citation>
    <scope>NUCLEOTIDE SEQUENCE [LARGE SCALE GENOMIC DNA]</scope>
    <source>
        <strain evidence="2">cv. PW_Plant_1</strain>
    </source>
</reference>
<accession>A0ACC2AII9</accession>
<dbReference type="Proteomes" id="UP001162992">
    <property type="component" value="Chromosome 21"/>
</dbReference>
<evidence type="ECO:0000313" key="1">
    <source>
        <dbReference type="EMBL" id="KAJ7517317.1"/>
    </source>
</evidence>
<comment type="caution">
    <text evidence="1">The sequence shown here is derived from an EMBL/GenBank/DDBJ whole genome shotgun (WGS) entry which is preliminary data.</text>
</comment>
<keyword evidence="2" id="KW-1185">Reference proteome</keyword>
<sequence length="379" mass="42419">MAIVHDRVVLQGNADAVEFCPRSPLLAAATYTLLQEPQPRRLGSITLFQVHQQQAEDQRPSLRQLHRVETSGVFDIKWRPGSGDGAVPACLAQAGSDGSIGLYCLDDGGTDNGMTLKEAQTKPASSCMCLSLEWDPFPINSSHSRIVISHSDGSLSTVRLDQGSLELDQTWQAHDFELWTTTFDFWKPSVVYSGADDCHFCVWDLREDLQMPVYRNRRAHRMGVCCVQSNPLCEHVLVTGSYDETIRLWDSRMLQNPVLEAELGLGGGVWKVKWHPKNGKLLLAACMHNGFAILHANSLEVKVLEEYKGHKSLAYGADWYRGKSKNRVEMKDHQEQTHLGCQSEAEVVSRDILSPSLVATCSFYDSALHLWEPRTCLDH</sequence>
<gene>
    <name evidence="1" type="ORF">O6H91_21G018500</name>
</gene>